<accession>A0A6A4TKI5</accession>
<name>A0A6A4TKI5_SCOMX</name>
<protein>
    <submittedName>
        <fullName evidence="1">Uncharacterized protein</fullName>
    </submittedName>
</protein>
<reference evidence="1 2" key="1">
    <citation type="submission" date="2019-06" db="EMBL/GenBank/DDBJ databases">
        <title>Draft genomes of female and male turbot (Scophthalmus maximus).</title>
        <authorList>
            <person name="Xu H."/>
            <person name="Xu X.-W."/>
            <person name="Shao C."/>
            <person name="Chen S."/>
        </authorList>
    </citation>
    <scope>NUCLEOTIDE SEQUENCE [LARGE SCALE GENOMIC DNA]</scope>
    <source>
        <strain evidence="1">Ysfricsl-2016a</strain>
        <tissue evidence="1">Blood</tissue>
    </source>
</reference>
<gene>
    <name evidence="1" type="ORF">F2P81_001000</name>
</gene>
<evidence type="ECO:0000313" key="1">
    <source>
        <dbReference type="EMBL" id="KAF0047367.1"/>
    </source>
</evidence>
<organism evidence="1 2">
    <name type="scientific">Scophthalmus maximus</name>
    <name type="common">Turbot</name>
    <name type="synonym">Psetta maxima</name>
    <dbReference type="NCBI Taxonomy" id="52904"/>
    <lineage>
        <taxon>Eukaryota</taxon>
        <taxon>Metazoa</taxon>
        <taxon>Chordata</taxon>
        <taxon>Craniata</taxon>
        <taxon>Vertebrata</taxon>
        <taxon>Euteleostomi</taxon>
        <taxon>Actinopterygii</taxon>
        <taxon>Neopterygii</taxon>
        <taxon>Teleostei</taxon>
        <taxon>Neoteleostei</taxon>
        <taxon>Acanthomorphata</taxon>
        <taxon>Carangaria</taxon>
        <taxon>Pleuronectiformes</taxon>
        <taxon>Pleuronectoidei</taxon>
        <taxon>Scophthalmidae</taxon>
        <taxon>Scophthalmus</taxon>
    </lineage>
</organism>
<sequence>MDQSTTYRDKTSKVGRSLCMVTGVAITGDERKLCNALDANRRLSVVDGIVQIDKFGLTWVIVRGKGMWSNDLLLY</sequence>
<evidence type="ECO:0000313" key="2">
    <source>
        <dbReference type="Proteomes" id="UP000438429"/>
    </source>
</evidence>
<proteinExistence type="predicted"/>
<dbReference type="EMBL" id="VEVO01000001">
    <property type="protein sequence ID" value="KAF0047367.1"/>
    <property type="molecule type" value="Genomic_DNA"/>
</dbReference>
<dbReference type="AlphaFoldDB" id="A0A6A4TKI5"/>
<dbReference type="Proteomes" id="UP000438429">
    <property type="component" value="Unassembled WGS sequence"/>
</dbReference>
<comment type="caution">
    <text evidence="1">The sequence shown here is derived from an EMBL/GenBank/DDBJ whole genome shotgun (WGS) entry which is preliminary data.</text>
</comment>